<dbReference type="EMBL" id="CP097510">
    <property type="protein sequence ID" value="URE32100.1"/>
    <property type="molecule type" value="Genomic_DNA"/>
</dbReference>
<accession>A0A9E7HEI8</accession>
<organism evidence="2 3">
    <name type="scientific">Musa troglodytarum</name>
    <name type="common">fe'i banana</name>
    <dbReference type="NCBI Taxonomy" id="320322"/>
    <lineage>
        <taxon>Eukaryota</taxon>
        <taxon>Viridiplantae</taxon>
        <taxon>Streptophyta</taxon>
        <taxon>Embryophyta</taxon>
        <taxon>Tracheophyta</taxon>
        <taxon>Spermatophyta</taxon>
        <taxon>Magnoliopsida</taxon>
        <taxon>Liliopsida</taxon>
        <taxon>Zingiberales</taxon>
        <taxon>Musaceae</taxon>
        <taxon>Musa</taxon>
    </lineage>
</organism>
<evidence type="ECO:0000313" key="2">
    <source>
        <dbReference type="EMBL" id="URE32100.1"/>
    </source>
</evidence>
<protein>
    <submittedName>
        <fullName evidence="2">Zinc finger, C3HC4 type (RING finger)</fullName>
    </submittedName>
</protein>
<feature type="compositionally biased region" description="Low complexity" evidence="1">
    <location>
        <begin position="34"/>
        <end position="48"/>
    </location>
</feature>
<evidence type="ECO:0000313" key="3">
    <source>
        <dbReference type="Proteomes" id="UP001055439"/>
    </source>
</evidence>
<dbReference type="AlphaFoldDB" id="A0A9E7HEI8"/>
<keyword evidence="3" id="KW-1185">Reference proteome</keyword>
<dbReference type="Proteomes" id="UP001055439">
    <property type="component" value="Chromosome 8"/>
</dbReference>
<sequence>MSRSVLASLSSSASLLSSFPLPSSSCTPGIASTARPPLAGAAAPPGGP</sequence>
<dbReference type="OrthoDB" id="8062037at2759"/>
<name>A0A9E7HEI8_9LILI</name>
<proteinExistence type="predicted"/>
<reference evidence="2" key="1">
    <citation type="submission" date="2022-05" db="EMBL/GenBank/DDBJ databases">
        <title>The Musa troglodytarum L. genome provides insights into the mechanism of non-climacteric behaviour and enrichment of carotenoids.</title>
        <authorList>
            <person name="Wang J."/>
        </authorList>
    </citation>
    <scope>NUCLEOTIDE SEQUENCE</scope>
    <source>
        <tissue evidence="2">Leaf</tissue>
    </source>
</reference>
<feature type="compositionally biased region" description="Low complexity" evidence="1">
    <location>
        <begin position="1"/>
        <end position="25"/>
    </location>
</feature>
<evidence type="ECO:0000256" key="1">
    <source>
        <dbReference type="SAM" id="MobiDB-lite"/>
    </source>
</evidence>
<gene>
    <name evidence="2" type="ORF">MUK42_07212</name>
</gene>
<feature type="region of interest" description="Disordered" evidence="1">
    <location>
        <begin position="1"/>
        <end position="48"/>
    </location>
</feature>